<sequence length="485" mass="57609">MKQNKQQKQKKARITKNLKPIINELQQFKANEPETQLSFQELENFLQTYNKFTHSQIQECKIQDKEFQIRDVRLKVHYEEDTLFALNNQIHQNFRRGLAYINYGEGWKILRKGQKKFFDLYFEDIQGKGDEFCQKINYYNVGRAEELAKQNKQIKIYVSEKANGENCQISYCKEMQSWSISSKNKTIVIGNENDLSAQCYQSNSYTVAQMIAKQWFKELKQIKQPLDNLQNILQDHTFIGEFCGHAQLQHLIRYDDVQIRFFSIVKKNSTQTCLSPQVSQQIFQNLNLKTVKFREIIANGIQDFKMKLLQLQNEISKQNLQEMGEGSVLYFCNSENDECLSLAKLKTIEYRIIRKIREKMKNLVYKNGNIQDSLKRFIQECEQFPYFSDPEFQKAYYIELCNKLLKFGNSNYLIIFSSLMQELKEEKIYKKVFFQIKQSFLDLLDLIKQDKPFDFILNHFITMKQNVLMDVGQLEENDDDEGDLE</sequence>
<keyword evidence="3" id="KW-1185">Reference proteome</keyword>
<dbReference type="PANTHER" id="PTHR38566">
    <property type="entry name" value="RNA_LIG_T4_1 DOMAIN-CONTAINING PROTEIN"/>
    <property type="match status" value="1"/>
</dbReference>
<dbReference type="InterPro" id="IPR021122">
    <property type="entry name" value="RNA_ligase_dom_REL/Rnl2"/>
</dbReference>
<name>A0A8S1M3V8_9CILI</name>
<proteinExistence type="predicted"/>
<dbReference type="OrthoDB" id="340359at2759"/>
<gene>
    <name evidence="2" type="ORF">PSON_ATCC_30995.1.T0330295</name>
</gene>
<feature type="domain" description="RNA ligase" evidence="1">
    <location>
        <begin position="155"/>
        <end position="334"/>
    </location>
</feature>
<dbReference type="Pfam" id="PF09414">
    <property type="entry name" value="RNA_ligase"/>
    <property type="match status" value="1"/>
</dbReference>
<dbReference type="AlphaFoldDB" id="A0A8S1M3V8"/>
<evidence type="ECO:0000313" key="2">
    <source>
        <dbReference type="EMBL" id="CAD8075568.1"/>
    </source>
</evidence>
<dbReference type="Proteomes" id="UP000692954">
    <property type="component" value="Unassembled WGS sequence"/>
</dbReference>
<protein>
    <recommendedName>
        <fullName evidence="1">RNA ligase domain-containing protein</fullName>
    </recommendedName>
</protein>
<reference evidence="2" key="1">
    <citation type="submission" date="2021-01" db="EMBL/GenBank/DDBJ databases">
        <authorList>
            <consortium name="Genoscope - CEA"/>
            <person name="William W."/>
        </authorList>
    </citation>
    <scope>NUCLEOTIDE SEQUENCE</scope>
</reference>
<accession>A0A8S1M3V8</accession>
<evidence type="ECO:0000313" key="3">
    <source>
        <dbReference type="Proteomes" id="UP000692954"/>
    </source>
</evidence>
<dbReference type="EMBL" id="CAJJDN010000033">
    <property type="protein sequence ID" value="CAD8075568.1"/>
    <property type="molecule type" value="Genomic_DNA"/>
</dbReference>
<organism evidence="2 3">
    <name type="scientific">Paramecium sonneborni</name>
    <dbReference type="NCBI Taxonomy" id="65129"/>
    <lineage>
        <taxon>Eukaryota</taxon>
        <taxon>Sar</taxon>
        <taxon>Alveolata</taxon>
        <taxon>Ciliophora</taxon>
        <taxon>Intramacronucleata</taxon>
        <taxon>Oligohymenophorea</taxon>
        <taxon>Peniculida</taxon>
        <taxon>Parameciidae</taxon>
        <taxon>Paramecium</taxon>
    </lineage>
</organism>
<comment type="caution">
    <text evidence="2">The sequence shown here is derived from an EMBL/GenBank/DDBJ whole genome shotgun (WGS) entry which is preliminary data.</text>
</comment>
<evidence type="ECO:0000259" key="1">
    <source>
        <dbReference type="Pfam" id="PF09414"/>
    </source>
</evidence>
<dbReference type="PANTHER" id="PTHR38566:SF1">
    <property type="entry name" value="CHROMOSOME UNDETERMINED SCAFFOLD_18, WHOLE GENOME SHOTGUN SEQUENCE"/>
    <property type="match status" value="1"/>
</dbReference>